<evidence type="ECO:0000313" key="3">
    <source>
        <dbReference type="Proteomes" id="UP001596203"/>
    </source>
</evidence>
<evidence type="ECO:0008006" key="4">
    <source>
        <dbReference type="Google" id="ProtNLM"/>
    </source>
</evidence>
<feature type="region of interest" description="Disordered" evidence="1">
    <location>
        <begin position="1"/>
        <end position="38"/>
    </location>
</feature>
<reference evidence="3" key="1">
    <citation type="journal article" date="2019" name="Int. J. Syst. Evol. Microbiol.">
        <title>The Global Catalogue of Microorganisms (GCM) 10K type strain sequencing project: providing services to taxonomists for standard genome sequencing and annotation.</title>
        <authorList>
            <consortium name="The Broad Institute Genomics Platform"/>
            <consortium name="The Broad Institute Genome Sequencing Center for Infectious Disease"/>
            <person name="Wu L."/>
            <person name="Ma J."/>
        </authorList>
    </citation>
    <scope>NUCLEOTIDE SEQUENCE [LARGE SCALE GENOMIC DNA]</scope>
    <source>
        <strain evidence="3">ZS-35-S2</strain>
    </source>
</reference>
<protein>
    <recommendedName>
        <fullName evidence="4">Terminase small subunit</fullName>
    </recommendedName>
</protein>
<accession>A0ABW1K9U9</accession>
<name>A0ABW1K9U9_9ACTN</name>
<dbReference type="Proteomes" id="UP001596203">
    <property type="component" value="Unassembled WGS sequence"/>
</dbReference>
<dbReference type="EMBL" id="JBHSPR010000010">
    <property type="protein sequence ID" value="MFC6017788.1"/>
    <property type="molecule type" value="Genomic_DNA"/>
</dbReference>
<feature type="compositionally biased region" description="Basic and acidic residues" evidence="1">
    <location>
        <begin position="1"/>
        <end position="11"/>
    </location>
</feature>
<dbReference type="RefSeq" id="WP_377422316.1">
    <property type="nucleotide sequence ID" value="NZ_JBHSPR010000010.1"/>
</dbReference>
<evidence type="ECO:0000313" key="2">
    <source>
        <dbReference type="EMBL" id="MFC6017788.1"/>
    </source>
</evidence>
<proteinExistence type="predicted"/>
<comment type="caution">
    <text evidence="2">The sequence shown here is derived from an EMBL/GenBank/DDBJ whole genome shotgun (WGS) entry which is preliminary data.</text>
</comment>
<evidence type="ECO:0000256" key="1">
    <source>
        <dbReference type="SAM" id="MobiDB-lite"/>
    </source>
</evidence>
<keyword evidence="3" id="KW-1185">Reference proteome</keyword>
<gene>
    <name evidence="2" type="ORF">ACFP2T_16425</name>
</gene>
<sequence>MPATPKHDPVRRNARVGPVMLPAEGRKGDPPKWPLPGRMDAAEREAWAQLWATPQAVAWERLGWTRTVARYCRMMVQAEKRDASAALLGQVTILEDRLGLTPKSMRILLWQIATDEVGQKREQSEGARGRIKAVG</sequence>
<organism evidence="2 3">
    <name type="scientific">Plantactinospora solaniradicis</name>
    <dbReference type="NCBI Taxonomy" id="1723736"/>
    <lineage>
        <taxon>Bacteria</taxon>
        <taxon>Bacillati</taxon>
        <taxon>Actinomycetota</taxon>
        <taxon>Actinomycetes</taxon>
        <taxon>Micromonosporales</taxon>
        <taxon>Micromonosporaceae</taxon>
        <taxon>Plantactinospora</taxon>
    </lineage>
</organism>